<evidence type="ECO:0000313" key="3">
    <source>
        <dbReference type="EMBL" id="KAA6397486.1"/>
    </source>
</evidence>
<dbReference type="EMBL" id="SNRW01001168">
    <property type="protein sequence ID" value="KAA6397486.1"/>
    <property type="molecule type" value="Genomic_DNA"/>
</dbReference>
<evidence type="ECO:0000256" key="1">
    <source>
        <dbReference type="SAM" id="Phobius"/>
    </source>
</evidence>
<feature type="chain" id="PRO_5023913967" description="Right handed beta helix domain-containing protein" evidence="2">
    <location>
        <begin position="21"/>
        <end position="451"/>
    </location>
</feature>
<comment type="caution">
    <text evidence="3">The sequence shown here is derived from an EMBL/GenBank/DDBJ whole genome shotgun (WGS) entry which is preliminary data.</text>
</comment>
<keyword evidence="1" id="KW-1133">Transmembrane helix</keyword>
<proteinExistence type="predicted"/>
<reference evidence="3 4" key="1">
    <citation type="submission" date="2019-03" db="EMBL/GenBank/DDBJ databases">
        <title>Single cell metagenomics reveals metabolic interactions within the superorganism composed of flagellate Streblomastix strix and complex community of Bacteroidetes bacteria on its surface.</title>
        <authorList>
            <person name="Treitli S.C."/>
            <person name="Kolisko M."/>
            <person name="Husnik F."/>
            <person name="Keeling P."/>
            <person name="Hampl V."/>
        </authorList>
    </citation>
    <scope>NUCLEOTIDE SEQUENCE [LARGE SCALE GENOMIC DNA]</scope>
    <source>
        <strain evidence="3">ST1C</strain>
    </source>
</reference>
<protein>
    <recommendedName>
        <fullName evidence="5">Right handed beta helix domain-containing protein</fullName>
    </recommendedName>
</protein>
<keyword evidence="2" id="KW-0732">Signal</keyword>
<dbReference type="SUPFAM" id="SSF51126">
    <property type="entry name" value="Pectin lyase-like"/>
    <property type="match status" value="1"/>
</dbReference>
<feature type="signal peptide" evidence="2">
    <location>
        <begin position="1"/>
        <end position="20"/>
    </location>
</feature>
<sequence length="451" mass="50422">MIFTTLLVISFAICLQNTRTLIPADKTFNAACTLNVGDNSDYKTVTDALKQTCSEYIIHMVDSNHTEHLELNINELINITHSENVSTRWTINEVQDEIIVVKQGNVSLVNLEFHYTVIVINQTNQTVVSPRALVSVGDDPLYNPSVTLLHCHFHSVINHTDGASIEVEVHKAGHIKFLHCWFRGQGLLERSNVSYLKVGNASHILVERCIFHNSSIHSPQGAVQLFGEISNCTIHVLENQFEDIFSHNTHEHGILAIVCISKSNVVVWANTFQTLYTFNSIAGALFLVDSSLDSSTNDIVVEKNTFRNNFGVESGGIFLHSHVQNSRILFIDNMFHYNKGMSPHGHHQDVQLGIRNPSGVWKESNIIKEAKKLFKGCETDQFNSSVGIWVNLTAYGDQGVTKELSLKVYKSGGSQFYKYFIGFLIGAILAAAGFIIVFIVMKFMKKVCLYG</sequence>
<dbReference type="Proteomes" id="UP000324800">
    <property type="component" value="Unassembled WGS sequence"/>
</dbReference>
<dbReference type="InterPro" id="IPR011050">
    <property type="entry name" value="Pectin_lyase_fold/virulence"/>
</dbReference>
<evidence type="ECO:0000256" key="2">
    <source>
        <dbReference type="SAM" id="SignalP"/>
    </source>
</evidence>
<evidence type="ECO:0000313" key="4">
    <source>
        <dbReference type="Proteomes" id="UP000324800"/>
    </source>
</evidence>
<organism evidence="3 4">
    <name type="scientific">Streblomastix strix</name>
    <dbReference type="NCBI Taxonomy" id="222440"/>
    <lineage>
        <taxon>Eukaryota</taxon>
        <taxon>Metamonada</taxon>
        <taxon>Preaxostyla</taxon>
        <taxon>Oxymonadida</taxon>
        <taxon>Streblomastigidae</taxon>
        <taxon>Streblomastix</taxon>
    </lineage>
</organism>
<keyword evidence="1" id="KW-0812">Transmembrane</keyword>
<feature type="transmembrane region" description="Helical" evidence="1">
    <location>
        <begin position="419"/>
        <end position="441"/>
    </location>
</feature>
<keyword evidence="1" id="KW-0472">Membrane</keyword>
<dbReference type="AlphaFoldDB" id="A0A5J4WSD0"/>
<accession>A0A5J4WSD0</accession>
<evidence type="ECO:0008006" key="5">
    <source>
        <dbReference type="Google" id="ProtNLM"/>
    </source>
</evidence>
<gene>
    <name evidence="3" type="ORF">EZS28_006990</name>
</gene>
<name>A0A5J4WSD0_9EUKA</name>